<protein>
    <submittedName>
        <fullName evidence="2">Uncharacterized protein</fullName>
    </submittedName>
</protein>
<accession>A0ABZ3CSN1</accession>
<evidence type="ECO:0000313" key="2">
    <source>
        <dbReference type="EMBL" id="XAD54191.1"/>
    </source>
</evidence>
<reference evidence="2 3" key="1">
    <citation type="submission" date="2024-04" db="EMBL/GenBank/DDBJ databases">
        <title>Salinicola lusitanus LLJ914,a marine bacterium isolated from the Okinawa Trough.</title>
        <authorList>
            <person name="Li J."/>
        </authorList>
    </citation>
    <scope>NUCLEOTIDE SEQUENCE [LARGE SCALE GENOMIC DNA]</scope>
    <source>
        <strain evidence="2 3">LLJ914</strain>
    </source>
</reference>
<evidence type="ECO:0000256" key="1">
    <source>
        <dbReference type="SAM" id="Phobius"/>
    </source>
</evidence>
<dbReference type="RefSeq" id="WP_342594991.1">
    <property type="nucleotide sequence ID" value="NZ_CP151919.1"/>
</dbReference>
<keyword evidence="1" id="KW-1133">Transmembrane helix</keyword>
<feature type="transmembrane region" description="Helical" evidence="1">
    <location>
        <begin position="29"/>
        <end position="53"/>
    </location>
</feature>
<sequence length="277" mass="30939">MRWSLVVVGLITFVAIIVGPFVIQGNSVAQALFGLITTAIAAGIGVWASWVYSRNADKERLTRYGLLAWRNIDALSVKLRQQMQSGPARAEVLESWLLDIDSAKWAWRDLMREVFELQERLTLETEEVALEYKQKIGAAADQDERIKLENEFRLALARIRNRAPLPINERELIACPNCGSEVSTSLGSENGSTAWPECDGCGALFPVHRKNDGEVSVNSDAAKLPVRRNCPGCQTQLMWRIPTMKKVHFLFTCPDCDSSIQCDGSARNFTADIQPRD</sequence>
<dbReference type="Proteomes" id="UP001453229">
    <property type="component" value="Chromosome"/>
</dbReference>
<keyword evidence="1" id="KW-0472">Membrane</keyword>
<feature type="transmembrane region" description="Helical" evidence="1">
    <location>
        <begin position="5"/>
        <end position="23"/>
    </location>
</feature>
<dbReference type="EMBL" id="CP151919">
    <property type="protein sequence ID" value="XAD54191.1"/>
    <property type="molecule type" value="Genomic_DNA"/>
</dbReference>
<gene>
    <name evidence="2" type="ORF">AAGT95_20585</name>
</gene>
<evidence type="ECO:0000313" key="3">
    <source>
        <dbReference type="Proteomes" id="UP001453229"/>
    </source>
</evidence>
<keyword evidence="1" id="KW-0812">Transmembrane</keyword>
<proteinExistence type="predicted"/>
<organism evidence="2 3">
    <name type="scientific">Salinicola lusitanus</name>
    <dbReference type="NCBI Taxonomy" id="1949085"/>
    <lineage>
        <taxon>Bacteria</taxon>
        <taxon>Pseudomonadati</taxon>
        <taxon>Pseudomonadota</taxon>
        <taxon>Gammaproteobacteria</taxon>
        <taxon>Oceanospirillales</taxon>
        <taxon>Halomonadaceae</taxon>
        <taxon>Salinicola</taxon>
    </lineage>
</organism>
<name>A0ABZ3CSN1_9GAMM</name>
<keyword evidence="3" id="KW-1185">Reference proteome</keyword>